<dbReference type="PROSITE" id="PS50294">
    <property type="entry name" value="WD_REPEATS_REGION"/>
    <property type="match status" value="1"/>
</dbReference>
<protein>
    <submittedName>
        <fullName evidence="7">WD_REPEATS_REGION domain-containing protein</fullName>
    </submittedName>
</protein>
<keyword evidence="2 5" id="KW-0853">WD repeat</keyword>
<evidence type="ECO:0000313" key="6">
    <source>
        <dbReference type="Proteomes" id="UP000035642"/>
    </source>
</evidence>
<reference evidence="7" key="2">
    <citation type="submission" date="2016-04" db="UniProtKB">
        <authorList>
            <consortium name="WormBaseParasite"/>
        </authorList>
    </citation>
    <scope>IDENTIFICATION</scope>
</reference>
<dbReference type="SUPFAM" id="SSF50978">
    <property type="entry name" value="WD40 repeat-like"/>
    <property type="match status" value="1"/>
</dbReference>
<evidence type="ECO:0000256" key="4">
    <source>
        <dbReference type="ARBA" id="ARBA00023224"/>
    </source>
</evidence>
<proteinExistence type="inferred from homology"/>
<sequence length="187" mass="21239">LASVASNLEPIGRIQMRTRRTLRGHLAKIYAMHWASDSRNLVSASQDGKLIVWDSYTTNKVHAIPLRSSWVMTCAYAPSGSFVACGVCSAQKFTYARLLFLGLDNICSIYSLKTREGNVRVSRELPGHTGYLSCCRFLDDNQIVTSSGDMTWFAVFQFHILNYFPHFEQYVFNVLITRNGTCFLVYR</sequence>
<dbReference type="WBParaSite" id="ACAC_0001313501-mRNA-1">
    <property type="protein sequence ID" value="ACAC_0001313501-mRNA-1"/>
    <property type="gene ID" value="ACAC_0001313501"/>
</dbReference>
<evidence type="ECO:0000256" key="5">
    <source>
        <dbReference type="PROSITE-ProRule" id="PRU00221"/>
    </source>
</evidence>
<evidence type="ECO:0000256" key="1">
    <source>
        <dbReference type="ARBA" id="ARBA00009768"/>
    </source>
</evidence>
<dbReference type="SMART" id="SM00320">
    <property type="entry name" value="WD40"/>
    <property type="match status" value="3"/>
</dbReference>
<dbReference type="PRINTS" id="PR00319">
    <property type="entry name" value="GPROTEINB"/>
</dbReference>
<dbReference type="STRING" id="6313.A0A158PCU9"/>
<evidence type="ECO:0000256" key="2">
    <source>
        <dbReference type="ARBA" id="ARBA00022574"/>
    </source>
</evidence>
<dbReference type="InterPro" id="IPR016346">
    <property type="entry name" value="G-protein_beta_1-5"/>
</dbReference>
<dbReference type="Pfam" id="PF25391">
    <property type="entry name" value="WD40_Gbeta"/>
    <property type="match status" value="1"/>
</dbReference>
<dbReference type="InterPro" id="IPR036322">
    <property type="entry name" value="WD40_repeat_dom_sf"/>
</dbReference>
<reference evidence="6" key="1">
    <citation type="submission" date="2012-09" db="EMBL/GenBank/DDBJ databases">
        <authorList>
            <person name="Martin A.A."/>
        </authorList>
    </citation>
    <scope>NUCLEOTIDE SEQUENCE</scope>
</reference>
<feature type="repeat" description="WD" evidence="5">
    <location>
        <begin position="22"/>
        <end position="63"/>
    </location>
</feature>
<dbReference type="Gene3D" id="2.130.10.10">
    <property type="entry name" value="YVTN repeat-like/Quinoprotein amine dehydrogenase"/>
    <property type="match status" value="1"/>
</dbReference>
<dbReference type="PANTHER" id="PTHR19850">
    <property type="entry name" value="GUANINE NUCLEOTIDE-BINDING PROTEIN BETA G PROTEIN BETA"/>
    <property type="match status" value="1"/>
</dbReference>
<dbReference type="InterPro" id="IPR001632">
    <property type="entry name" value="WD40_G-protein_beta-like"/>
</dbReference>
<dbReference type="GO" id="GO:0007165">
    <property type="term" value="P:signal transduction"/>
    <property type="evidence" value="ECO:0007669"/>
    <property type="project" value="UniProtKB-KW"/>
</dbReference>
<keyword evidence="3" id="KW-0677">Repeat</keyword>
<organism evidence="6 7">
    <name type="scientific">Angiostrongylus cantonensis</name>
    <name type="common">Rat lungworm</name>
    <dbReference type="NCBI Taxonomy" id="6313"/>
    <lineage>
        <taxon>Eukaryota</taxon>
        <taxon>Metazoa</taxon>
        <taxon>Ecdysozoa</taxon>
        <taxon>Nematoda</taxon>
        <taxon>Chromadorea</taxon>
        <taxon>Rhabditida</taxon>
        <taxon>Rhabditina</taxon>
        <taxon>Rhabditomorpha</taxon>
        <taxon>Strongyloidea</taxon>
        <taxon>Metastrongylidae</taxon>
        <taxon>Angiostrongylus</taxon>
    </lineage>
</organism>
<dbReference type="PROSITE" id="PS50082">
    <property type="entry name" value="WD_REPEATS_2"/>
    <property type="match status" value="1"/>
</dbReference>
<accession>A0A158PCU9</accession>
<dbReference type="Proteomes" id="UP000035642">
    <property type="component" value="Unassembled WGS sequence"/>
</dbReference>
<keyword evidence="4" id="KW-0807">Transducer</keyword>
<keyword evidence="6" id="KW-1185">Reference proteome</keyword>
<evidence type="ECO:0000256" key="3">
    <source>
        <dbReference type="ARBA" id="ARBA00022737"/>
    </source>
</evidence>
<comment type="similarity">
    <text evidence="1">Belongs to the WD repeat G protein beta family.</text>
</comment>
<dbReference type="InterPro" id="IPR001680">
    <property type="entry name" value="WD40_rpt"/>
</dbReference>
<dbReference type="InterPro" id="IPR015943">
    <property type="entry name" value="WD40/YVTN_repeat-like_dom_sf"/>
</dbReference>
<dbReference type="AlphaFoldDB" id="A0A158PCU9"/>
<evidence type="ECO:0000313" key="7">
    <source>
        <dbReference type="WBParaSite" id="ACAC_0001313501-mRNA-1"/>
    </source>
</evidence>
<name>A0A158PCU9_ANGCA</name>